<evidence type="ECO:0000256" key="2">
    <source>
        <dbReference type="ARBA" id="ARBA00022723"/>
    </source>
</evidence>
<dbReference type="Pfam" id="PF03936">
    <property type="entry name" value="Terpene_synth_C"/>
    <property type="match status" value="1"/>
</dbReference>
<evidence type="ECO:0000256" key="4">
    <source>
        <dbReference type="ARBA" id="ARBA00023239"/>
    </source>
</evidence>
<dbReference type="FunFam" id="1.50.10.130:FF:000001">
    <property type="entry name" value="Isoprene synthase, chloroplastic"/>
    <property type="match status" value="1"/>
</dbReference>
<dbReference type="SMR" id="A0A445D9F5"/>
<reference evidence="7 8" key="1">
    <citation type="submission" date="2019-01" db="EMBL/GenBank/DDBJ databases">
        <title>Sequencing of cultivated peanut Arachis hypogaea provides insights into genome evolution and oil improvement.</title>
        <authorList>
            <person name="Chen X."/>
        </authorList>
    </citation>
    <scope>NUCLEOTIDE SEQUENCE [LARGE SCALE GENOMIC DNA]</scope>
    <source>
        <strain evidence="8">cv. Fuhuasheng</strain>
        <tissue evidence="7">Leaves</tissue>
    </source>
</reference>
<dbReference type="GO" id="GO:0009611">
    <property type="term" value="P:response to wounding"/>
    <property type="evidence" value="ECO:0007669"/>
    <property type="project" value="UniProtKB-ARBA"/>
</dbReference>
<dbReference type="GO" id="GO:0080027">
    <property type="term" value="P:response to herbivore"/>
    <property type="evidence" value="ECO:0007669"/>
    <property type="project" value="UniProtKB-ARBA"/>
</dbReference>
<evidence type="ECO:0000259" key="6">
    <source>
        <dbReference type="Pfam" id="PF03936"/>
    </source>
</evidence>
<dbReference type="InterPro" id="IPR008949">
    <property type="entry name" value="Isoprenoid_synthase_dom_sf"/>
</dbReference>
<name>A0A445D9F5_ARAHY</name>
<evidence type="ECO:0000259" key="5">
    <source>
        <dbReference type="Pfam" id="PF01397"/>
    </source>
</evidence>
<dbReference type="Pfam" id="PF01397">
    <property type="entry name" value="Terpene_synth"/>
    <property type="match status" value="1"/>
</dbReference>
<dbReference type="InterPro" id="IPR036965">
    <property type="entry name" value="Terpene_synth_N_sf"/>
</dbReference>
<dbReference type="FunFam" id="1.10.600.10:FF:000007">
    <property type="entry name" value="Isoprene synthase, chloroplastic"/>
    <property type="match status" value="1"/>
</dbReference>
<dbReference type="GO" id="GO:0000287">
    <property type="term" value="F:magnesium ion binding"/>
    <property type="evidence" value="ECO:0007669"/>
    <property type="project" value="InterPro"/>
</dbReference>
<dbReference type="PANTHER" id="PTHR31225:SF221">
    <property type="entry name" value="(-)-GERMACRENE D SYNTHASE"/>
    <property type="match status" value="1"/>
</dbReference>
<keyword evidence="3" id="KW-0460">Magnesium</keyword>
<keyword evidence="4" id="KW-0456">Lyase</keyword>
<dbReference type="OrthoDB" id="1877784at2759"/>
<evidence type="ECO:0000256" key="3">
    <source>
        <dbReference type="ARBA" id="ARBA00022842"/>
    </source>
</evidence>
<dbReference type="SFLD" id="SFLDG01019">
    <property type="entry name" value="Terpene_Cyclase_Like_1_C_Termi"/>
    <property type="match status" value="1"/>
</dbReference>
<dbReference type="Proteomes" id="UP000289738">
    <property type="component" value="Chromosome A05"/>
</dbReference>
<sequence>MYGVAASTLSCFNHNNANFKLHEHARHTADFHPSIWKDYFLEYASEPMQELDHIGAQIETLKQEVTKMLTARDEKPLAKLNLIDSICRLGLHYHFECEVDEVLQQIHKDYTTNGEINHDDNLASLALLFRLLRQQGFYVSPNVFKRFKDVHGNFNEKLATDVEGLLSLYEASHLRIHGENILDEALVFTSIHLKSITTQLSTSLSAKVNRGLSQPLHHGLPRFEARKYISIYEQDPTHDKIILSLAKLDFNFLQNLYQMEAGNICKWWKELDVPRKLPFVRDRIVECYYWSLGVYFEPQFCRARKIMTKTLGMLSIIDDTYDAYGTIDELELFTQAIERWDISCLDDLPEYMRLSYSSLLKFYEEMAEEMEKERRVYCTDYYQKQFKKVVQASYMGEARWFNNNYTPTTEDYIHTSTISCTYPLLTTASYIAMEEGATQDIFKWVASEPKIVKASSIICRIMDDIVSNEFEQERGHVVSVLECYMKEHGVSREEAIQESQKRVTDAWKDINEECLRPTQIPMPFLVRVVNLARYMAVMYKDENSYTHAGGVMKEHIEALLVDLVPI</sequence>
<protein>
    <submittedName>
        <fullName evidence="7">Uncharacterized protein</fullName>
    </submittedName>
</protein>
<dbReference type="InterPro" id="IPR050148">
    <property type="entry name" value="Terpene_synthase-like"/>
</dbReference>
<dbReference type="InterPro" id="IPR008930">
    <property type="entry name" value="Terpenoid_cyclase/PrenylTrfase"/>
</dbReference>
<dbReference type="Gene3D" id="1.10.600.10">
    <property type="entry name" value="Farnesyl Diphosphate Synthase"/>
    <property type="match status" value="1"/>
</dbReference>
<accession>A0A445D9F5</accession>
<dbReference type="Gene3D" id="1.50.10.130">
    <property type="entry name" value="Terpene synthase, N-terminal domain"/>
    <property type="match status" value="1"/>
</dbReference>
<dbReference type="InterPro" id="IPR034741">
    <property type="entry name" value="Terpene_cyclase-like_1_C"/>
</dbReference>
<gene>
    <name evidence="7" type="ORF">Ahy_A05g025757</name>
</gene>
<dbReference type="Gramene" id="arahy.Tifrunner.gnm2.ann2.Ah05g124700.1">
    <property type="protein sequence ID" value="arahy.Tifrunner.gnm2.ann2.Ah05g124700.1-CDS"/>
    <property type="gene ID" value="arahy.Tifrunner.gnm2.ann2.Ah05g124700"/>
</dbReference>
<dbReference type="SFLD" id="SFLDS00005">
    <property type="entry name" value="Isoprenoid_Synthase_Type_I"/>
    <property type="match status" value="1"/>
</dbReference>
<keyword evidence="2" id="KW-0479">Metal-binding</keyword>
<dbReference type="InterPro" id="IPR005630">
    <property type="entry name" value="Terpene_synthase_metal-bd"/>
</dbReference>
<dbReference type="PANTHER" id="PTHR31225">
    <property type="entry name" value="OS04G0344100 PROTEIN-RELATED"/>
    <property type="match status" value="1"/>
</dbReference>
<dbReference type="SUPFAM" id="SSF48576">
    <property type="entry name" value="Terpenoid synthases"/>
    <property type="match status" value="1"/>
</dbReference>
<evidence type="ECO:0000313" key="8">
    <source>
        <dbReference type="Proteomes" id="UP000289738"/>
    </source>
</evidence>
<dbReference type="GO" id="GO:0010333">
    <property type="term" value="F:terpene synthase activity"/>
    <property type="evidence" value="ECO:0007669"/>
    <property type="project" value="InterPro"/>
</dbReference>
<dbReference type="STRING" id="3818.A0A445D9F5"/>
<dbReference type="InterPro" id="IPR044814">
    <property type="entry name" value="Terpene_cyclase_plant_C1"/>
</dbReference>
<feature type="domain" description="Terpene synthase N-terminal" evidence="5">
    <location>
        <begin position="35"/>
        <end position="210"/>
    </location>
</feature>
<comment type="caution">
    <text evidence="7">The sequence shown here is derived from an EMBL/GenBank/DDBJ whole genome shotgun (WGS) entry which is preliminary data.</text>
</comment>
<comment type="cofactor">
    <cofactor evidence="1">
        <name>Mg(2+)</name>
        <dbReference type="ChEBI" id="CHEBI:18420"/>
    </cofactor>
</comment>
<dbReference type="EMBL" id="SDMP01000005">
    <property type="protein sequence ID" value="RYR59783.1"/>
    <property type="molecule type" value="Genomic_DNA"/>
</dbReference>
<dbReference type="GO" id="GO:0016102">
    <property type="term" value="P:diterpenoid biosynthetic process"/>
    <property type="evidence" value="ECO:0007669"/>
    <property type="project" value="InterPro"/>
</dbReference>
<dbReference type="AlphaFoldDB" id="A0A445D9F5"/>
<dbReference type="InterPro" id="IPR001906">
    <property type="entry name" value="Terpene_synth_N"/>
</dbReference>
<evidence type="ECO:0000313" key="7">
    <source>
        <dbReference type="EMBL" id="RYR59783.1"/>
    </source>
</evidence>
<keyword evidence="8" id="KW-1185">Reference proteome</keyword>
<evidence type="ECO:0000256" key="1">
    <source>
        <dbReference type="ARBA" id="ARBA00001946"/>
    </source>
</evidence>
<organism evidence="7 8">
    <name type="scientific">Arachis hypogaea</name>
    <name type="common">Peanut</name>
    <dbReference type="NCBI Taxonomy" id="3818"/>
    <lineage>
        <taxon>Eukaryota</taxon>
        <taxon>Viridiplantae</taxon>
        <taxon>Streptophyta</taxon>
        <taxon>Embryophyta</taxon>
        <taxon>Tracheophyta</taxon>
        <taxon>Spermatophyta</taxon>
        <taxon>Magnoliopsida</taxon>
        <taxon>eudicotyledons</taxon>
        <taxon>Gunneridae</taxon>
        <taxon>Pentapetalae</taxon>
        <taxon>rosids</taxon>
        <taxon>fabids</taxon>
        <taxon>Fabales</taxon>
        <taxon>Fabaceae</taxon>
        <taxon>Papilionoideae</taxon>
        <taxon>50 kb inversion clade</taxon>
        <taxon>dalbergioids sensu lato</taxon>
        <taxon>Dalbergieae</taxon>
        <taxon>Pterocarpus clade</taxon>
        <taxon>Arachis</taxon>
    </lineage>
</organism>
<dbReference type="SUPFAM" id="SSF48239">
    <property type="entry name" value="Terpenoid cyclases/Protein prenyltransferases"/>
    <property type="match status" value="1"/>
</dbReference>
<feature type="domain" description="Terpene synthase metal-binding" evidence="6">
    <location>
        <begin position="269"/>
        <end position="509"/>
    </location>
</feature>
<dbReference type="CDD" id="cd00684">
    <property type="entry name" value="Terpene_cyclase_plant_C1"/>
    <property type="match status" value="1"/>
</dbReference>
<proteinExistence type="predicted"/>